<sequence length="58" mass="6420">MLTQQQTLKEEHHDTTTTYGGGGRAFSKLGGGKILCPSRSFYFRTVREKGIVSGKETK</sequence>
<name>A0A4D6NMW3_VIGUN</name>
<evidence type="ECO:0000256" key="1">
    <source>
        <dbReference type="SAM" id="MobiDB-lite"/>
    </source>
</evidence>
<gene>
    <name evidence="2" type="ORF">DEO72_LG11g897</name>
</gene>
<keyword evidence="3" id="KW-1185">Reference proteome</keyword>
<dbReference type="EMBL" id="CP039355">
    <property type="protein sequence ID" value="QCE13899.1"/>
    <property type="molecule type" value="Genomic_DNA"/>
</dbReference>
<protein>
    <submittedName>
        <fullName evidence="2">Uncharacterized protein</fullName>
    </submittedName>
</protein>
<dbReference type="Proteomes" id="UP000501690">
    <property type="component" value="Linkage Group LG11"/>
</dbReference>
<evidence type="ECO:0000313" key="3">
    <source>
        <dbReference type="Proteomes" id="UP000501690"/>
    </source>
</evidence>
<organism evidence="2 3">
    <name type="scientific">Vigna unguiculata</name>
    <name type="common">Cowpea</name>
    <dbReference type="NCBI Taxonomy" id="3917"/>
    <lineage>
        <taxon>Eukaryota</taxon>
        <taxon>Viridiplantae</taxon>
        <taxon>Streptophyta</taxon>
        <taxon>Embryophyta</taxon>
        <taxon>Tracheophyta</taxon>
        <taxon>Spermatophyta</taxon>
        <taxon>Magnoliopsida</taxon>
        <taxon>eudicotyledons</taxon>
        <taxon>Gunneridae</taxon>
        <taxon>Pentapetalae</taxon>
        <taxon>rosids</taxon>
        <taxon>fabids</taxon>
        <taxon>Fabales</taxon>
        <taxon>Fabaceae</taxon>
        <taxon>Papilionoideae</taxon>
        <taxon>50 kb inversion clade</taxon>
        <taxon>NPAAA clade</taxon>
        <taxon>indigoferoid/millettioid clade</taxon>
        <taxon>Phaseoleae</taxon>
        <taxon>Vigna</taxon>
    </lineage>
</organism>
<feature type="region of interest" description="Disordered" evidence="1">
    <location>
        <begin position="1"/>
        <end position="24"/>
    </location>
</feature>
<reference evidence="2 3" key="1">
    <citation type="submission" date="2019-04" db="EMBL/GenBank/DDBJ databases">
        <title>An improved genome assembly and genetic linkage map for asparagus bean, Vigna unguiculata ssp. sesquipedialis.</title>
        <authorList>
            <person name="Xia Q."/>
            <person name="Zhang R."/>
            <person name="Dong Y."/>
        </authorList>
    </citation>
    <scope>NUCLEOTIDE SEQUENCE [LARGE SCALE GENOMIC DNA]</scope>
    <source>
        <tissue evidence="2">Leaf</tissue>
    </source>
</reference>
<dbReference type="AlphaFoldDB" id="A0A4D6NMW3"/>
<accession>A0A4D6NMW3</accession>
<evidence type="ECO:0000313" key="2">
    <source>
        <dbReference type="EMBL" id="QCE13899.1"/>
    </source>
</evidence>
<proteinExistence type="predicted"/>